<dbReference type="PATRIC" id="fig|47770.28.peg.2178"/>
<evidence type="ECO:0000256" key="1">
    <source>
        <dbReference type="ARBA" id="ARBA00023015"/>
    </source>
</evidence>
<dbReference type="PANTHER" id="PTHR24567">
    <property type="entry name" value="CRP FAMILY TRANSCRIPTIONAL REGULATORY PROTEIN"/>
    <property type="match status" value="1"/>
</dbReference>
<dbReference type="SMART" id="SM00419">
    <property type="entry name" value="HTH_CRP"/>
    <property type="match status" value="1"/>
</dbReference>
<evidence type="ECO:0000259" key="5">
    <source>
        <dbReference type="PROSITE" id="PS51063"/>
    </source>
</evidence>
<feature type="domain" description="HTH crp-type" evidence="5">
    <location>
        <begin position="144"/>
        <end position="209"/>
    </location>
</feature>
<dbReference type="RefSeq" id="WP_060461841.1">
    <property type="nucleotide sequence ID" value="NZ_AP025162.1"/>
</dbReference>
<dbReference type="GO" id="GO:0005829">
    <property type="term" value="C:cytosol"/>
    <property type="evidence" value="ECO:0007669"/>
    <property type="project" value="TreeGrafter"/>
</dbReference>
<evidence type="ECO:0000313" key="7">
    <source>
        <dbReference type="Proteomes" id="UP000067598"/>
    </source>
</evidence>
<dbReference type="Gene3D" id="1.10.10.10">
    <property type="entry name" value="Winged helix-like DNA-binding domain superfamily/Winged helix DNA-binding domain"/>
    <property type="match status" value="1"/>
</dbReference>
<protein>
    <submittedName>
        <fullName evidence="6">Crp/Fnr family transcriptional regulator</fullName>
    </submittedName>
</protein>
<evidence type="ECO:0000256" key="3">
    <source>
        <dbReference type="ARBA" id="ARBA00023163"/>
    </source>
</evidence>
<dbReference type="SUPFAM" id="SSF51206">
    <property type="entry name" value="cAMP-binding domain-like"/>
    <property type="match status" value="1"/>
</dbReference>
<dbReference type="InterPro" id="IPR050397">
    <property type="entry name" value="Env_Response_Regulators"/>
</dbReference>
<name>A0A109DF56_9LACO</name>
<dbReference type="InterPro" id="IPR012318">
    <property type="entry name" value="HTH_CRP"/>
</dbReference>
<dbReference type="CDD" id="cd00038">
    <property type="entry name" value="CAP_ED"/>
    <property type="match status" value="1"/>
</dbReference>
<feature type="domain" description="Cyclic nucleotide-binding" evidence="4">
    <location>
        <begin position="11"/>
        <end position="130"/>
    </location>
</feature>
<gene>
    <name evidence="6" type="ORF">AEL95_02810</name>
</gene>
<evidence type="ECO:0000259" key="4">
    <source>
        <dbReference type="PROSITE" id="PS50042"/>
    </source>
</evidence>
<reference evidence="6 7" key="1">
    <citation type="journal article" date="2016" name="Microbiology (Mosc.)">
        <title>Comparison of Lactobacillus crispatus isolates from Lactobacillus-dominated vaginal microbiomes with isolates from microbiomes containing bacterial vaginosis-associated bacteria.</title>
        <authorList>
            <person name="Abdelmaksoud A.A."/>
            <person name="Koparde V.N."/>
            <person name="Sheth N.U."/>
            <person name="Serrano M.G."/>
            <person name="Glascock A.L."/>
            <person name="Fettweis J.M."/>
            <person name="Strauss Iii J.F."/>
            <person name="Buck G.A."/>
            <person name="Jefferson K.K."/>
        </authorList>
    </citation>
    <scope>NUCLEOTIDE SEQUENCE [LARGE SCALE GENOMIC DNA]</scope>
    <source>
        <strain evidence="6 7">VMC3</strain>
    </source>
</reference>
<keyword evidence="1" id="KW-0805">Transcription regulation</keyword>
<organism evidence="6 7">
    <name type="scientific">Lactobacillus crispatus</name>
    <dbReference type="NCBI Taxonomy" id="47770"/>
    <lineage>
        <taxon>Bacteria</taxon>
        <taxon>Bacillati</taxon>
        <taxon>Bacillota</taxon>
        <taxon>Bacilli</taxon>
        <taxon>Lactobacillales</taxon>
        <taxon>Lactobacillaceae</taxon>
        <taxon>Lactobacillus</taxon>
    </lineage>
</organism>
<dbReference type="InterPro" id="IPR014710">
    <property type="entry name" value="RmlC-like_jellyroll"/>
</dbReference>
<evidence type="ECO:0000313" key="6">
    <source>
        <dbReference type="EMBL" id="KWU04316.1"/>
    </source>
</evidence>
<proteinExistence type="predicted"/>
<dbReference type="GO" id="GO:0003677">
    <property type="term" value="F:DNA binding"/>
    <property type="evidence" value="ECO:0007669"/>
    <property type="project" value="UniProtKB-KW"/>
</dbReference>
<keyword evidence="2" id="KW-0238">DNA-binding</keyword>
<dbReference type="Gene3D" id="2.60.120.10">
    <property type="entry name" value="Jelly Rolls"/>
    <property type="match status" value="1"/>
</dbReference>
<keyword evidence="3" id="KW-0804">Transcription</keyword>
<dbReference type="PANTHER" id="PTHR24567:SF26">
    <property type="entry name" value="REGULATORY PROTEIN YEIL"/>
    <property type="match status" value="1"/>
</dbReference>
<dbReference type="EMBL" id="LJGP01000009">
    <property type="protein sequence ID" value="KWU04316.1"/>
    <property type="molecule type" value="Genomic_DNA"/>
</dbReference>
<dbReference type="InterPro" id="IPR036388">
    <property type="entry name" value="WH-like_DNA-bd_sf"/>
</dbReference>
<dbReference type="Pfam" id="PF00027">
    <property type="entry name" value="cNMP_binding"/>
    <property type="match status" value="1"/>
</dbReference>
<sequence>MADLCVDLVPLFTSLPQDEKIKLERLVQHQNYQKGEIVIDPTVSANLVIVAHGSTKLYTLDETGHEDVLQVLHTGDYVGEDWLFGQVNTHSYVEATDNSEICLLRRQDFLKLIHQQPELSIRLLELSMTKISAMQKQIQLLTLPKVEERLFKYLQMYANEIGQNSFVLPLKLKDLALYLGTTPETLSRKFALLEEQGRLRRKLRQIDLI</sequence>
<dbReference type="InterPro" id="IPR000595">
    <property type="entry name" value="cNMP-bd_dom"/>
</dbReference>
<dbReference type="GO" id="GO:0003700">
    <property type="term" value="F:DNA-binding transcription factor activity"/>
    <property type="evidence" value="ECO:0007669"/>
    <property type="project" value="TreeGrafter"/>
</dbReference>
<dbReference type="SUPFAM" id="SSF46785">
    <property type="entry name" value="Winged helix' DNA-binding domain"/>
    <property type="match status" value="1"/>
</dbReference>
<comment type="caution">
    <text evidence="6">The sequence shown here is derived from an EMBL/GenBank/DDBJ whole genome shotgun (WGS) entry which is preliminary data.</text>
</comment>
<dbReference type="SMART" id="SM00100">
    <property type="entry name" value="cNMP"/>
    <property type="match status" value="1"/>
</dbReference>
<accession>A0A109DF56</accession>
<dbReference type="Proteomes" id="UP000067598">
    <property type="component" value="Unassembled WGS sequence"/>
</dbReference>
<dbReference type="PROSITE" id="PS50042">
    <property type="entry name" value="CNMP_BINDING_3"/>
    <property type="match status" value="1"/>
</dbReference>
<dbReference type="InterPro" id="IPR036390">
    <property type="entry name" value="WH_DNA-bd_sf"/>
</dbReference>
<dbReference type="PROSITE" id="PS51063">
    <property type="entry name" value="HTH_CRP_2"/>
    <property type="match status" value="1"/>
</dbReference>
<dbReference type="AlphaFoldDB" id="A0A109DF56"/>
<evidence type="ECO:0000256" key="2">
    <source>
        <dbReference type="ARBA" id="ARBA00023125"/>
    </source>
</evidence>
<dbReference type="Pfam" id="PF13545">
    <property type="entry name" value="HTH_Crp_2"/>
    <property type="match status" value="1"/>
</dbReference>
<dbReference type="InterPro" id="IPR018490">
    <property type="entry name" value="cNMP-bd_dom_sf"/>
</dbReference>